<dbReference type="EMBL" id="CM017324">
    <property type="protein sequence ID" value="KAE8038736.1"/>
    <property type="molecule type" value="Genomic_DNA"/>
</dbReference>
<evidence type="ECO:0000313" key="3">
    <source>
        <dbReference type="EMBL" id="KAE8038736.1"/>
    </source>
</evidence>
<dbReference type="GO" id="GO:0005737">
    <property type="term" value="C:cytoplasm"/>
    <property type="evidence" value="ECO:0007669"/>
    <property type="project" value="TreeGrafter"/>
</dbReference>
<dbReference type="GO" id="GO:0009408">
    <property type="term" value="P:response to heat"/>
    <property type="evidence" value="ECO:0007669"/>
    <property type="project" value="TreeGrafter"/>
</dbReference>
<dbReference type="GO" id="GO:0001786">
    <property type="term" value="F:phosphatidylserine binding"/>
    <property type="evidence" value="ECO:0007669"/>
    <property type="project" value="TreeGrafter"/>
</dbReference>
<dbReference type="PANTHER" id="PTHR10502:SF104">
    <property type="entry name" value="ANNEXIN D1"/>
    <property type="match status" value="1"/>
</dbReference>
<keyword evidence="1" id="KW-0677">Repeat</keyword>
<dbReference type="Pfam" id="PF00191">
    <property type="entry name" value="Annexin"/>
    <property type="match status" value="1"/>
</dbReference>
<dbReference type="OrthoDB" id="37886at2759"/>
<evidence type="ECO:0000313" key="4">
    <source>
        <dbReference type="Proteomes" id="UP000327013"/>
    </source>
</evidence>
<protein>
    <submittedName>
        <fullName evidence="3">Uncharacterized protein</fullName>
    </submittedName>
</protein>
<dbReference type="AlphaFoldDB" id="A0A660KXN2"/>
<dbReference type="GO" id="GO:0009414">
    <property type="term" value="P:response to water deprivation"/>
    <property type="evidence" value="ECO:0007669"/>
    <property type="project" value="TreeGrafter"/>
</dbReference>
<dbReference type="Gene3D" id="1.10.220.10">
    <property type="entry name" value="Annexin"/>
    <property type="match status" value="1"/>
</dbReference>
<keyword evidence="4" id="KW-1185">Reference proteome</keyword>
<gene>
    <name evidence="3" type="ORF">FH972_011214</name>
</gene>
<accession>A0A660KXN2</accession>
<dbReference type="PANTHER" id="PTHR10502">
    <property type="entry name" value="ANNEXIN"/>
    <property type="match status" value="1"/>
</dbReference>
<dbReference type="GO" id="GO:0005544">
    <property type="term" value="F:calcium-dependent phospholipid binding"/>
    <property type="evidence" value="ECO:0007669"/>
    <property type="project" value="InterPro"/>
</dbReference>
<evidence type="ECO:0000256" key="2">
    <source>
        <dbReference type="ARBA" id="ARBA00023216"/>
    </source>
</evidence>
<dbReference type="InterPro" id="IPR037104">
    <property type="entry name" value="Annexin_sf"/>
</dbReference>
<organism evidence="3 4">
    <name type="scientific">Carpinus fangiana</name>
    <dbReference type="NCBI Taxonomy" id="176857"/>
    <lineage>
        <taxon>Eukaryota</taxon>
        <taxon>Viridiplantae</taxon>
        <taxon>Streptophyta</taxon>
        <taxon>Embryophyta</taxon>
        <taxon>Tracheophyta</taxon>
        <taxon>Spermatophyta</taxon>
        <taxon>Magnoliopsida</taxon>
        <taxon>eudicotyledons</taxon>
        <taxon>Gunneridae</taxon>
        <taxon>Pentapetalae</taxon>
        <taxon>rosids</taxon>
        <taxon>fabids</taxon>
        <taxon>Fagales</taxon>
        <taxon>Betulaceae</taxon>
        <taxon>Carpinus</taxon>
    </lineage>
</organism>
<evidence type="ECO:0000256" key="1">
    <source>
        <dbReference type="ARBA" id="ARBA00022737"/>
    </source>
</evidence>
<reference evidence="3 4" key="1">
    <citation type="submission" date="2019-06" db="EMBL/GenBank/DDBJ databases">
        <title>A chromosomal-level reference genome of Carpinus fangiana (Coryloideae, Betulaceae).</title>
        <authorList>
            <person name="Yang X."/>
            <person name="Wang Z."/>
            <person name="Zhang L."/>
            <person name="Hao G."/>
            <person name="Liu J."/>
            <person name="Yang Y."/>
        </authorList>
    </citation>
    <scope>NUCLEOTIDE SEQUENCE [LARGE SCALE GENOMIC DNA]</scope>
    <source>
        <strain evidence="3">Cfa_2016G</strain>
        <tissue evidence="3">Leaf</tissue>
    </source>
</reference>
<dbReference type="SUPFAM" id="SSF47874">
    <property type="entry name" value="Annexin"/>
    <property type="match status" value="1"/>
</dbReference>
<proteinExistence type="predicted"/>
<dbReference type="Proteomes" id="UP000327013">
    <property type="component" value="Chromosome 4"/>
</dbReference>
<keyword evidence="2" id="KW-0041">Annexin</keyword>
<dbReference type="GO" id="GO:0009409">
    <property type="term" value="P:response to cold"/>
    <property type="evidence" value="ECO:0007669"/>
    <property type="project" value="TreeGrafter"/>
</dbReference>
<dbReference type="GO" id="GO:0005886">
    <property type="term" value="C:plasma membrane"/>
    <property type="evidence" value="ECO:0007669"/>
    <property type="project" value="TreeGrafter"/>
</dbReference>
<name>A0A660KXN2_9ROSI</name>
<dbReference type="GO" id="GO:0009651">
    <property type="term" value="P:response to salt stress"/>
    <property type="evidence" value="ECO:0007669"/>
    <property type="project" value="TreeGrafter"/>
</dbReference>
<dbReference type="InterPro" id="IPR018502">
    <property type="entry name" value="Annexin_repeat"/>
</dbReference>
<sequence>MRSHGRIYWKWHSYVKDLKTDPKDEFLAIPRATVMCLNPPEKYFEKVLCLAINKRGTDEGALTRVVTTRAMVDMKFIRRRYKMISSADFLLQGVAGVAYPDFSHSKFIGI</sequence>
<dbReference type="GO" id="GO:0005509">
    <property type="term" value="F:calcium ion binding"/>
    <property type="evidence" value="ECO:0007669"/>
    <property type="project" value="InterPro"/>
</dbReference>